<dbReference type="EMBL" id="KE525420">
    <property type="protein sequence ID" value="KFB53534.1"/>
    <property type="molecule type" value="Genomic_DNA"/>
</dbReference>
<sequence>MDASHKYTRHLPERERSHRAGADIGFGRTELDRDRVLVCLPPPDLRPVLAEVGSRGNSLRLSVRKVFCQKDMFASGRCLRQQHLTFHGDPRNEVTNVITPTVSRLLTTVRSFWPELKPFSSTMTDGKQDLRHQTSS</sequence>
<accession>A0A084WTJ0</accession>
<dbReference type="EMBL" id="ATLV01026894">
    <property type="status" value="NOT_ANNOTATED_CDS"/>
    <property type="molecule type" value="Genomic_DNA"/>
</dbReference>
<gene>
    <name evidence="1" type="ORF">ZHAS_00021764</name>
</gene>
<evidence type="ECO:0000313" key="2">
    <source>
        <dbReference type="EnsemblMetazoa" id="ASIC021764-PA"/>
    </source>
</evidence>
<evidence type="ECO:0000313" key="1">
    <source>
        <dbReference type="EMBL" id="KFB53534.1"/>
    </source>
</evidence>
<dbReference type="EnsemblMetazoa" id="ASIC021764-RA">
    <property type="protein sequence ID" value="ASIC021764-PA"/>
    <property type="gene ID" value="ASIC021764"/>
</dbReference>
<keyword evidence="3" id="KW-1185">Reference proteome</keyword>
<dbReference type="Proteomes" id="UP000030765">
    <property type="component" value="Unassembled WGS sequence"/>
</dbReference>
<proteinExistence type="predicted"/>
<evidence type="ECO:0000313" key="3">
    <source>
        <dbReference type="Proteomes" id="UP000030765"/>
    </source>
</evidence>
<reference evidence="2" key="2">
    <citation type="submission" date="2020-05" db="UniProtKB">
        <authorList>
            <consortium name="EnsemblMetazoa"/>
        </authorList>
    </citation>
    <scope>IDENTIFICATION</scope>
</reference>
<name>A0A084WTJ0_ANOSI</name>
<protein>
    <submittedName>
        <fullName evidence="1 2">Aldehyde dehydrogenase</fullName>
    </submittedName>
</protein>
<reference evidence="1 3" key="1">
    <citation type="journal article" date="2014" name="BMC Genomics">
        <title>Genome sequence of Anopheles sinensis provides insight into genetics basis of mosquito competence for malaria parasites.</title>
        <authorList>
            <person name="Zhou D."/>
            <person name="Zhang D."/>
            <person name="Ding G."/>
            <person name="Shi L."/>
            <person name="Hou Q."/>
            <person name="Ye Y."/>
            <person name="Xu Y."/>
            <person name="Zhou H."/>
            <person name="Xiong C."/>
            <person name="Li S."/>
            <person name="Yu J."/>
            <person name="Hong S."/>
            <person name="Yu X."/>
            <person name="Zou P."/>
            <person name="Chen C."/>
            <person name="Chang X."/>
            <person name="Wang W."/>
            <person name="Lv Y."/>
            <person name="Sun Y."/>
            <person name="Ma L."/>
            <person name="Shen B."/>
            <person name="Zhu C."/>
        </authorList>
    </citation>
    <scope>NUCLEOTIDE SEQUENCE [LARGE SCALE GENOMIC DNA]</scope>
</reference>
<dbReference type="VEuPathDB" id="VectorBase:ASIC021764"/>
<dbReference type="AlphaFoldDB" id="A0A084WTJ0"/>
<organism evidence="1">
    <name type="scientific">Anopheles sinensis</name>
    <name type="common">Mosquito</name>
    <dbReference type="NCBI Taxonomy" id="74873"/>
    <lineage>
        <taxon>Eukaryota</taxon>
        <taxon>Metazoa</taxon>
        <taxon>Ecdysozoa</taxon>
        <taxon>Arthropoda</taxon>
        <taxon>Hexapoda</taxon>
        <taxon>Insecta</taxon>
        <taxon>Pterygota</taxon>
        <taxon>Neoptera</taxon>
        <taxon>Endopterygota</taxon>
        <taxon>Diptera</taxon>
        <taxon>Nematocera</taxon>
        <taxon>Culicoidea</taxon>
        <taxon>Culicidae</taxon>
        <taxon>Anophelinae</taxon>
        <taxon>Anopheles</taxon>
    </lineage>
</organism>